<keyword evidence="4" id="KW-0808">Transferase</keyword>
<evidence type="ECO:0000256" key="1">
    <source>
        <dbReference type="ARBA" id="ARBA00000085"/>
    </source>
</evidence>
<comment type="catalytic activity">
    <reaction evidence="1">
        <text>ATP + protein L-histidine = ADP + protein N-phospho-L-histidine.</text>
        <dbReference type="EC" id="2.7.13.3"/>
    </reaction>
</comment>
<dbReference type="Proteomes" id="UP000284763">
    <property type="component" value="Unassembled WGS sequence"/>
</dbReference>
<dbReference type="SUPFAM" id="SSF55785">
    <property type="entry name" value="PYP-like sensor domain (PAS domain)"/>
    <property type="match status" value="1"/>
</dbReference>
<dbReference type="AlphaFoldDB" id="A0A424Z4H4"/>
<dbReference type="CDD" id="cd00130">
    <property type="entry name" value="PAS"/>
    <property type="match status" value="1"/>
</dbReference>
<dbReference type="EC" id="2.7.13.3" evidence="2"/>
<dbReference type="PANTHER" id="PTHR41523">
    <property type="entry name" value="TWO-COMPONENT SYSTEM SENSOR PROTEIN"/>
    <property type="match status" value="1"/>
</dbReference>
<protein>
    <recommendedName>
        <fullName evidence="2">histidine kinase</fullName>
        <ecNumber evidence="2">2.7.13.3</ecNumber>
    </recommendedName>
</protein>
<evidence type="ECO:0000259" key="9">
    <source>
        <dbReference type="PROSITE" id="PS50109"/>
    </source>
</evidence>
<dbReference type="Pfam" id="PF02518">
    <property type="entry name" value="HATPase_c"/>
    <property type="match status" value="1"/>
</dbReference>
<dbReference type="SMART" id="SM00086">
    <property type="entry name" value="PAC"/>
    <property type="match status" value="1"/>
</dbReference>
<dbReference type="InterPro" id="IPR011495">
    <property type="entry name" value="Sig_transdc_His_kin_sub2_dim/P"/>
</dbReference>
<dbReference type="InterPro" id="IPR000014">
    <property type="entry name" value="PAS"/>
</dbReference>
<dbReference type="SMART" id="SM00387">
    <property type="entry name" value="HATPase_c"/>
    <property type="match status" value="1"/>
</dbReference>
<feature type="domain" description="Histidine kinase" evidence="9">
    <location>
        <begin position="233"/>
        <end position="427"/>
    </location>
</feature>
<evidence type="ECO:0000256" key="8">
    <source>
        <dbReference type="ARBA" id="ARBA00023026"/>
    </source>
</evidence>
<dbReference type="PROSITE" id="PS50112">
    <property type="entry name" value="PAS"/>
    <property type="match status" value="1"/>
</dbReference>
<evidence type="ECO:0000256" key="6">
    <source>
        <dbReference type="ARBA" id="ARBA00022777"/>
    </source>
</evidence>
<dbReference type="InterPro" id="IPR001610">
    <property type="entry name" value="PAC"/>
</dbReference>
<dbReference type="Pfam" id="PF07568">
    <property type="entry name" value="HisKA_2"/>
    <property type="match status" value="1"/>
</dbReference>
<keyword evidence="7" id="KW-0067">ATP-binding</keyword>
<dbReference type="GO" id="GO:0004673">
    <property type="term" value="F:protein histidine kinase activity"/>
    <property type="evidence" value="ECO:0007669"/>
    <property type="project" value="UniProtKB-EC"/>
</dbReference>
<keyword evidence="8" id="KW-0843">Virulence</keyword>
<evidence type="ECO:0000256" key="2">
    <source>
        <dbReference type="ARBA" id="ARBA00012438"/>
    </source>
</evidence>
<sequence>FAVDNGNPDLINSEIGSNYLEVTKRAIFEDEDDTANLAYNGLLDLIEGNRDRFELEYPCHSPEEKRWFLMHASRCKGQDNIVIYHENITEKKLAQLELRSSKEKYRKLAESTDAILWEYDVLADEWTYIAPQVETILGYTPDEWSGLDFWAEHIHPDDRDWAVNYCNECTGKGEAHKFECRFLKKDGSTVWIHDVVNVEMDNGTPSKLRGFMIDITERKRLEELEKKKLLFKEVHHRVKNNLQVIMSLLNMQARKFEDEDVKNSFRESQARVKAMLLAHKKLYESHHLGSIEMSDYISALVKDIIDAYKAQDMKINLDLDIDEIELSMDETVPLSLILNELVTNSLKHAFPNRSEGSISIIFKDCGTNYKLTVSDDGIGMSQEKFDSNNTDSLGLNLVDMLVLQLNGNLQINGSQGTVYTIEFEKEYV</sequence>
<evidence type="ECO:0000259" key="10">
    <source>
        <dbReference type="PROSITE" id="PS50112"/>
    </source>
</evidence>
<dbReference type="PROSITE" id="PS50109">
    <property type="entry name" value="HIS_KIN"/>
    <property type="match status" value="1"/>
</dbReference>
<dbReference type="InterPro" id="IPR036890">
    <property type="entry name" value="HATPase_C_sf"/>
</dbReference>
<dbReference type="Gene3D" id="3.30.565.10">
    <property type="entry name" value="Histidine kinase-like ATPase, C-terminal domain"/>
    <property type="match status" value="1"/>
</dbReference>
<dbReference type="PROSITE" id="PS50113">
    <property type="entry name" value="PAC"/>
    <property type="match status" value="1"/>
</dbReference>
<name>A0A424Z4H4_9EURY</name>
<keyword evidence="5" id="KW-0547">Nucleotide-binding</keyword>
<evidence type="ECO:0000256" key="4">
    <source>
        <dbReference type="ARBA" id="ARBA00022679"/>
    </source>
</evidence>
<dbReference type="NCBIfam" id="TIGR00229">
    <property type="entry name" value="sensory_box"/>
    <property type="match status" value="1"/>
</dbReference>
<evidence type="ECO:0000256" key="3">
    <source>
        <dbReference type="ARBA" id="ARBA00022553"/>
    </source>
</evidence>
<dbReference type="Pfam" id="PF08447">
    <property type="entry name" value="PAS_3"/>
    <property type="match status" value="1"/>
</dbReference>
<dbReference type="InterPro" id="IPR013655">
    <property type="entry name" value="PAS_fold_3"/>
</dbReference>
<reference evidence="12 13" key="1">
    <citation type="submission" date="2018-08" db="EMBL/GenBank/DDBJ databases">
        <title>The metabolism and importance of syntrophic acetate oxidation coupled to methane or sulfide production in haloalkaline environments.</title>
        <authorList>
            <person name="Timmers P.H.A."/>
            <person name="Vavourakis C.D."/>
            <person name="Sorokin D.Y."/>
            <person name="Sinninghe Damste J.S."/>
            <person name="Muyzer G."/>
            <person name="Stams A.J.M."/>
            <person name="Plugge C.M."/>
        </authorList>
    </citation>
    <scope>NUCLEOTIDE SEQUENCE [LARGE SCALE GENOMIC DNA]</scope>
    <source>
        <strain evidence="12">MSAO_Arc3</strain>
    </source>
</reference>
<dbReference type="InterPro" id="IPR035965">
    <property type="entry name" value="PAS-like_dom_sf"/>
</dbReference>
<evidence type="ECO:0000256" key="5">
    <source>
        <dbReference type="ARBA" id="ARBA00022741"/>
    </source>
</evidence>
<keyword evidence="3" id="KW-0597">Phosphoprotein</keyword>
<dbReference type="InterPro" id="IPR000700">
    <property type="entry name" value="PAS-assoc_C"/>
</dbReference>
<comment type="caution">
    <text evidence="12">The sequence shown here is derived from an EMBL/GenBank/DDBJ whole genome shotgun (WGS) entry which is preliminary data.</text>
</comment>
<dbReference type="SUPFAM" id="SSF55874">
    <property type="entry name" value="ATPase domain of HSP90 chaperone/DNA topoisomerase II/histidine kinase"/>
    <property type="match status" value="1"/>
</dbReference>
<evidence type="ECO:0000256" key="7">
    <source>
        <dbReference type="ARBA" id="ARBA00022840"/>
    </source>
</evidence>
<feature type="non-terminal residue" evidence="12">
    <location>
        <position position="1"/>
    </location>
</feature>
<dbReference type="EMBL" id="QZAB01000044">
    <property type="protein sequence ID" value="RQD92302.1"/>
    <property type="molecule type" value="Genomic_DNA"/>
</dbReference>
<feature type="domain" description="PAS" evidence="10">
    <location>
        <begin position="101"/>
        <end position="160"/>
    </location>
</feature>
<evidence type="ECO:0000313" key="13">
    <source>
        <dbReference type="Proteomes" id="UP000284763"/>
    </source>
</evidence>
<dbReference type="Gene3D" id="3.30.450.20">
    <property type="entry name" value="PAS domain"/>
    <property type="match status" value="1"/>
</dbReference>
<evidence type="ECO:0000259" key="11">
    <source>
        <dbReference type="PROSITE" id="PS50113"/>
    </source>
</evidence>
<proteinExistence type="predicted"/>
<accession>A0A424Z4H4</accession>
<organism evidence="12 13">
    <name type="scientific">Methanosalsum natronophilum</name>
    <dbReference type="NCBI Taxonomy" id="768733"/>
    <lineage>
        <taxon>Archaea</taxon>
        <taxon>Methanobacteriati</taxon>
        <taxon>Methanobacteriota</taxon>
        <taxon>Stenosarchaea group</taxon>
        <taxon>Methanomicrobia</taxon>
        <taxon>Methanosarcinales</taxon>
        <taxon>Methanosarcinaceae</taxon>
        <taxon>Methanosalsum</taxon>
    </lineage>
</organism>
<dbReference type="PANTHER" id="PTHR41523:SF8">
    <property type="entry name" value="ETHYLENE RESPONSE SENSOR PROTEIN"/>
    <property type="match status" value="1"/>
</dbReference>
<dbReference type="GO" id="GO:0005524">
    <property type="term" value="F:ATP binding"/>
    <property type="evidence" value="ECO:0007669"/>
    <property type="project" value="UniProtKB-KW"/>
</dbReference>
<feature type="domain" description="PAC" evidence="11">
    <location>
        <begin position="176"/>
        <end position="227"/>
    </location>
</feature>
<evidence type="ECO:0000313" key="12">
    <source>
        <dbReference type="EMBL" id="RQD92302.1"/>
    </source>
</evidence>
<dbReference type="InterPro" id="IPR005467">
    <property type="entry name" value="His_kinase_dom"/>
</dbReference>
<gene>
    <name evidence="12" type="ORF">D5R95_00525</name>
</gene>
<dbReference type="SMART" id="SM00091">
    <property type="entry name" value="PAS"/>
    <property type="match status" value="1"/>
</dbReference>
<dbReference type="InterPro" id="IPR003594">
    <property type="entry name" value="HATPase_dom"/>
</dbReference>
<keyword evidence="6" id="KW-0418">Kinase</keyword>